<name>A0A941E5S3_9ACTN</name>
<accession>A0A941E5S3</accession>
<proteinExistence type="predicted"/>
<gene>
    <name evidence="1" type="ORF">KDK95_01385</name>
</gene>
<organism evidence="1 2">
    <name type="scientific">Actinospica acidithermotolerans</name>
    <dbReference type="NCBI Taxonomy" id="2828514"/>
    <lineage>
        <taxon>Bacteria</taxon>
        <taxon>Bacillati</taxon>
        <taxon>Actinomycetota</taxon>
        <taxon>Actinomycetes</taxon>
        <taxon>Catenulisporales</taxon>
        <taxon>Actinospicaceae</taxon>
        <taxon>Actinospica</taxon>
    </lineage>
</organism>
<sequence length="213" mass="22360">MSDDDSEGPDGDSADGRYVSGHWGSAPELMYLAAVTGGLSVSVARVTGSPALGVRRIPHRGLGFVRFELLAPVALGVAEALKSADMAEIARLGPWVSEWPSYCSSLEEDGVEVDLGEANPVWRGVEVGGGADYVTGKAEADAAVEVFSDVLGSCLEGGPMEVSALVRSDGRGAVRVDLAPWDGEWMWLVLAYLGSCERSGSSPGCERAHEQEF</sequence>
<keyword evidence="2" id="KW-1185">Reference proteome</keyword>
<dbReference type="Proteomes" id="UP000676325">
    <property type="component" value="Unassembled WGS sequence"/>
</dbReference>
<evidence type="ECO:0000313" key="1">
    <source>
        <dbReference type="EMBL" id="MBR7824942.1"/>
    </source>
</evidence>
<evidence type="ECO:0000313" key="2">
    <source>
        <dbReference type="Proteomes" id="UP000676325"/>
    </source>
</evidence>
<dbReference type="EMBL" id="JAGSOH010000002">
    <property type="protein sequence ID" value="MBR7824942.1"/>
    <property type="molecule type" value="Genomic_DNA"/>
</dbReference>
<dbReference type="AlphaFoldDB" id="A0A941E5S3"/>
<reference evidence="1" key="1">
    <citation type="submission" date="2021-04" db="EMBL/GenBank/DDBJ databases">
        <title>Genome based classification of Actinospica acidithermotolerans sp. nov., an actinobacterium isolated from an Indonesian hot spring.</title>
        <authorList>
            <person name="Kusuma A.B."/>
            <person name="Putra K.E."/>
            <person name="Nafisah S."/>
            <person name="Loh J."/>
            <person name="Nouioui I."/>
            <person name="Goodfellow M."/>
        </authorList>
    </citation>
    <scope>NUCLEOTIDE SEQUENCE</scope>
    <source>
        <strain evidence="1">MGRD01-02</strain>
    </source>
</reference>
<dbReference type="RefSeq" id="WP_212516093.1">
    <property type="nucleotide sequence ID" value="NZ_JAGSOH010000002.1"/>
</dbReference>
<comment type="caution">
    <text evidence="1">The sequence shown here is derived from an EMBL/GenBank/DDBJ whole genome shotgun (WGS) entry which is preliminary data.</text>
</comment>
<protein>
    <submittedName>
        <fullName evidence="1">Uncharacterized protein</fullName>
    </submittedName>
</protein>